<dbReference type="AlphaFoldDB" id="A0AA42QFI8"/>
<feature type="domain" description="Fido" evidence="8">
    <location>
        <begin position="54"/>
        <end position="191"/>
    </location>
</feature>
<dbReference type="GO" id="GO:0070733">
    <property type="term" value="F:AMPylase activity"/>
    <property type="evidence" value="ECO:0007669"/>
    <property type="project" value="UniProtKB-EC"/>
</dbReference>
<evidence type="ECO:0000256" key="1">
    <source>
        <dbReference type="ARBA" id="ARBA00022679"/>
    </source>
</evidence>
<dbReference type="EC" id="2.7.7.108" evidence="5"/>
<evidence type="ECO:0000256" key="7">
    <source>
        <dbReference type="ARBA" id="ARBA00048696"/>
    </source>
</evidence>
<dbReference type="RefSeq" id="WP_279534490.1">
    <property type="nucleotide sequence ID" value="NZ_CP104579.1"/>
</dbReference>
<keyword evidence="4" id="KW-0067">ATP-binding</keyword>
<evidence type="ECO:0000313" key="9">
    <source>
        <dbReference type="EMBL" id="MDH1340148.1"/>
    </source>
</evidence>
<dbReference type="SUPFAM" id="SSF140931">
    <property type="entry name" value="Fic-like"/>
    <property type="match status" value="1"/>
</dbReference>
<dbReference type="GO" id="GO:0051302">
    <property type="term" value="P:regulation of cell division"/>
    <property type="evidence" value="ECO:0007669"/>
    <property type="project" value="TreeGrafter"/>
</dbReference>
<dbReference type="PANTHER" id="PTHR39560">
    <property type="entry name" value="PROTEIN ADENYLYLTRANSFERASE FIC-RELATED"/>
    <property type="match status" value="1"/>
</dbReference>
<dbReference type="InterPro" id="IPR003812">
    <property type="entry name" value="Fido"/>
</dbReference>
<dbReference type="Proteomes" id="UP001161697">
    <property type="component" value="Unassembled WGS sequence"/>
</dbReference>
<evidence type="ECO:0000256" key="6">
    <source>
        <dbReference type="ARBA" id="ARBA00047939"/>
    </source>
</evidence>
<gene>
    <name evidence="9" type="ORF">N5J11_13055</name>
</gene>
<dbReference type="NCBIfam" id="NF007672">
    <property type="entry name" value="PRK10347.1"/>
    <property type="match status" value="1"/>
</dbReference>
<comment type="catalytic activity">
    <reaction evidence="6">
        <text>L-threonyl-[protein] + ATP = 3-O-(5'-adenylyl)-L-threonyl-[protein] + diphosphate</text>
        <dbReference type="Rhea" id="RHEA:54292"/>
        <dbReference type="Rhea" id="RHEA-COMP:11060"/>
        <dbReference type="Rhea" id="RHEA-COMP:13847"/>
        <dbReference type="ChEBI" id="CHEBI:30013"/>
        <dbReference type="ChEBI" id="CHEBI:30616"/>
        <dbReference type="ChEBI" id="CHEBI:33019"/>
        <dbReference type="ChEBI" id="CHEBI:138113"/>
        <dbReference type="EC" id="2.7.7.108"/>
    </reaction>
</comment>
<dbReference type="PROSITE" id="PS51459">
    <property type="entry name" value="FIDO"/>
    <property type="match status" value="1"/>
</dbReference>
<evidence type="ECO:0000313" key="10">
    <source>
        <dbReference type="Proteomes" id="UP001161697"/>
    </source>
</evidence>
<comment type="caution">
    <text evidence="9">The sequence shown here is derived from an EMBL/GenBank/DDBJ whole genome shotgun (WGS) entry which is preliminary data.</text>
</comment>
<proteinExistence type="predicted"/>
<dbReference type="PANTHER" id="PTHR39560:SF1">
    <property type="entry name" value="PROTEIN ADENYLYLTRANSFERASE FIC-RELATED"/>
    <property type="match status" value="1"/>
</dbReference>
<name>A0AA42QFI8_ECTOL</name>
<keyword evidence="2" id="KW-0548">Nucleotidyltransferase</keyword>
<comment type="catalytic activity">
    <reaction evidence="7">
        <text>L-tyrosyl-[protein] + ATP = O-(5'-adenylyl)-L-tyrosyl-[protein] + diphosphate</text>
        <dbReference type="Rhea" id="RHEA:54288"/>
        <dbReference type="Rhea" id="RHEA-COMP:10136"/>
        <dbReference type="Rhea" id="RHEA-COMP:13846"/>
        <dbReference type="ChEBI" id="CHEBI:30616"/>
        <dbReference type="ChEBI" id="CHEBI:33019"/>
        <dbReference type="ChEBI" id="CHEBI:46858"/>
        <dbReference type="ChEBI" id="CHEBI:83624"/>
        <dbReference type="EC" id="2.7.7.108"/>
    </reaction>
</comment>
<keyword evidence="3" id="KW-0547">Nucleotide-binding</keyword>
<dbReference type="Gene3D" id="1.10.3290.10">
    <property type="entry name" value="Fido-like domain"/>
    <property type="match status" value="1"/>
</dbReference>
<dbReference type="Pfam" id="PF02661">
    <property type="entry name" value="Fic"/>
    <property type="match status" value="1"/>
</dbReference>
<dbReference type="InterPro" id="IPR036597">
    <property type="entry name" value="Fido-like_dom_sf"/>
</dbReference>
<sequence>MRDKYGTGTDPYCYPGTSVLRNLLNLTDEEALSNAERDLSAAALEEIEFELPPYDLPYWSRIHRQLFGGVYEWAGEIRTIDISKQDTRFCTAHRIEPESARLFRALESANWYEGLRREQLVPAIADFYGEMNMIHPFREGNGRAQRVLFEHIIINAGFGVDWWEVENPHWVPANIAAAFGDPRPLTEIFERCVGKPIA</sequence>
<evidence type="ECO:0000256" key="3">
    <source>
        <dbReference type="ARBA" id="ARBA00022741"/>
    </source>
</evidence>
<protein>
    <recommendedName>
        <fullName evidence="5">protein adenylyltransferase</fullName>
        <ecNumber evidence="5">2.7.7.108</ecNumber>
    </recommendedName>
</protein>
<dbReference type="EMBL" id="JAOCJE010000001">
    <property type="protein sequence ID" value="MDH1340148.1"/>
    <property type="molecule type" value="Genomic_DNA"/>
</dbReference>
<organism evidence="9 10">
    <name type="scientific">Ectopseudomonas oleovorans</name>
    <name type="common">Pseudomonas oleovorans</name>
    <dbReference type="NCBI Taxonomy" id="301"/>
    <lineage>
        <taxon>Bacteria</taxon>
        <taxon>Pseudomonadati</taxon>
        <taxon>Pseudomonadota</taxon>
        <taxon>Gammaproteobacteria</taxon>
        <taxon>Pseudomonadales</taxon>
        <taxon>Pseudomonadaceae</taxon>
        <taxon>Ectopseudomonas</taxon>
    </lineage>
</organism>
<evidence type="ECO:0000256" key="5">
    <source>
        <dbReference type="ARBA" id="ARBA00034531"/>
    </source>
</evidence>
<accession>A0AA42QFI8</accession>
<evidence type="ECO:0000256" key="4">
    <source>
        <dbReference type="ARBA" id="ARBA00022840"/>
    </source>
</evidence>
<dbReference type="GO" id="GO:0005524">
    <property type="term" value="F:ATP binding"/>
    <property type="evidence" value="ECO:0007669"/>
    <property type="project" value="UniProtKB-KW"/>
</dbReference>
<reference evidence="9" key="1">
    <citation type="submission" date="2022-09" db="EMBL/GenBank/DDBJ databases">
        <title>Intensive care unit water sources are persistently colonized with multi-drug resistant bacteria and are the site of extensive horizontal gene transfer of antibiotic resistance genes.</title>
        <authorList>
            <person name="Diorio-Toth L."/>
        </authorList>
    </citation>
    <scope>NUCLEOTIDE SEQUENCE</scope>
    <source>
        <strain evidence="9">GD03704</strain>
    </source>
</reference>
<evidence type="ECO:0000259" key="8">
    <source>
        <dbReference type="PROSITE" id="PS51459"/>
    </source>
</evidence>
<keyword evidence="1 9" id="KW-0808">Transferase</keyword>
<evidence type="ECO:0000256" key="2">
    <source>
        <dbReference type="ARBA" id="ARBA00022695"/>
    </source>
</evidence>